<gene>
    <name evidence="1" type="ORF">LITE_LOCUS21698</name>
</gene>
<dbReference type="EMBL" id="CAMGYJ010000006">
    <property type="protein sequence ID" value="CAI0428527.1"/>
    <property type="molecule type" value="Genomic_DNA"/>
</dbReference>
<feature type="non-terminal residue" evidence="1">
    <location>
        <position position="62"/>
    </location>
</feature>
<dbReference type="Proteomes" id="UP001154282">
    <property type="component" value="Unassembled WGS sequence"/>
</dbReference>
<accession>A0AAV0L299</accession>
<organism evidence="1 2">
    <name type="scientific">Linum tenue</name>
    <dbReference type="NCBI Taxonomy" id="586396"/>
    <lineage>
        <taxon>Eukaryota</taxon>
        <taxon>Viridiplantae</taxon>
        <taxon>Streptophyta</taxon>
        <taxon>Embryophyta</taxon>
        <taxon>Tracheophyta</taxon>
        <taxon>Spermatophyta</taxon>
        <taxon>Magnoliopsida</taxon>
        <taxon>eudicotyledons</taxon>
        <taxon>Gunneridae</taxon>
        <taxon>Pentapetalae</taxon>
        <taxon>rosids</taxon>
        <taxon>fabids</taxon>
        <taxon>Malpighiales</taxon>
        <taxon>Linaceae</taxon>
        <taxon>Linum</taxon>
    </lineage>
</organism>
<evidence type="ECO:0000313" key="1">
    <source>
        <dbReference type="EMBL" id="CAI0428527.1"/>
    </source>
</evidence>
<keyword evidence="2" id="KW-1185">Reference proteome</keyword>
<proteinExistence type="predicted"/>
<comment type="caution">
    <text evidence="1">The sequence shown here is derived from an EMBL/GenBank/DDBJ whole genome shotgun (WGS) entry which is preliminary data.</text>
</comment>
<dbReference type="AlphaFoldDB" id="A0AAV0L299"/>
<sequence>MVEPRELGPSSALFGSTFTTKEAERKCLPTKFLSLLKVDSTVRVAWSTLVICSVAWLTIPAV</sequence>
<evidence type="ECO:0000313" key="2">
    <source>
        <dbReference type="Proteomes" id="UP001154282"/>
    </source>
</evidence>
<reference evidence="1" key="1">
    <citation type="submission" date="2022-08" db="EMBL/GenBank/DDBJ databases">
        <authorList>
            <person name="Gutierrez-Valencia J."/>
        </authorList>
    </citation>
    <scope>NUCLEOTIDE SEQUENCE</scope>
</reference>
<protein>
    <submittedName>
        <fullName evidence="1">Uncharacterized protein</fullName>
    </submittedName>
</protein>
<name>A0AAV0L299_9ROSI</name>